<sequence length="808" mass="91368">MAFFSFYLYTLQRNSSSNLAKMVSIIINFVFHVFLFLRFYPVNAETWIRAGYWSSGDKFPVSSINSSLFTHLICYSADIDSTSYQVYLSPDKEKQFANFTEIVKQKNPSVATLLSIGGTNESFSNFSSMANDSFYRKSFIDSSIRLARLYGFQGLDVAWTRIYSVSDMFNMGQLLEEWRAATRLEAKNTNKTQLMLTALFGYSPGRRFTNYPVASIQQYLNWVHVVAAEYSNPSSQNFTSAHAALYDRSSLSNTDYGINAWIEAGLSADKLVLCLPFYGYAWTLVNPGINGIGAATIGPAITATGFMLYREIKNYIQQYGPNVPVIYNSTYAMNYWSIGTIWIGFDDVEAIRDKISYAKKKKLLGYFVWTVSFDKNWTLSLVAADEDKNVISSPTVNNNSSNYDNDDHNKQKLLVVILTSAIGIILLVGFLIYYFWMRKLKFNKERDSSNAEQLESKVNKAAAAEDLDTNVPNLIGYTLDEIEAFTNGFSIENRLGEGGYGPVYKGVLPNGEQIAVKKLSRTSTQGFEEFKNEVTLTARLQHVNLVRVLGFCIDKEEHILIYEYMPGQSLDCYLFDPIRRLILDWKRRVHIIEGVTQGLLYLQEYSRLTIIHRDLKASNVLLDNDMKPKISDFGMARIFAKQGLEANTERVAGTRGIIPPEYIKHGIYSTKFDVYSFGILLLEIVSGKRSSISYGLNKKSSLPVHAHEMWKDGRGMEFVDPILDDTQSSCKLMRCLQIALLCVQHNPNDRPSMLEVNSMIKNETTYIKSPEQPDVSRLEDGDVESSSTLGVEISCSENDATISEVLPR</sequence>
<keyword evidence="2" id="KW-1185">Reference proteome</keyword>
<accession>A0ACC1XGY8</accession>
<gene>
    <name evidence="1" type="ORF">OWV82_019400</name>
</gene>
<evidence type="ECO:0000313" key="2">
    <source>
        <dbReference type="Proteomes" id="UP001164539"/>
    </source>
</evidence>
<evidence type="ECO:0000313" key="1">
    <source>
        <dbReference type="EMBL" id="KAJ4709635.1"/>
    </source>
</evidence>
<dbReference type="Proteomes" id="UP001164539">
    <property type="component" value="Chromosome 10"/>
</dbReference>
<comment type="caution">
    <text evidence="1">The sequence shown here is derived from an EMBL/GenBank/DDBJ whole genome shotgun (WGS) entry which is preliminary data.</text>
</comment>
<proteinExistence type="predicted"/>
<organism evidence="1 2">
    <name type="scientific">Melia azedarach</name>
    <name type="common">Chinaberry tree</name>
    <dbReference type="NCBI Taxonomy" id="155640"/>
    <lineage>
        <taxon>Eukaryota</taxon>
        <taxon>Viridiplantae</taxon>
        <taxon>Streptophyta</taxon>
        <taxon>Embryophyta</taxon>
        <taxon>Tracheophyta</taxon>
        <taxon>Spermatophyta</taxon>
        <taxon>Magnoliopsida</taxon>
        <taxon>eudicotyledons</taxon>
        <taxon>Gunneridae</taxon>
        <taxon>Pentapetalae</taxon>
        <taxon>rosids</taxon>
        <taxon>malvids</taxon>
        <taxon>Sapindales</taxon>
        <taxon>Meliaceae</taxon>
        <taxon>Melia</taxon>
    </lineage>
</organism>
<name>A0ACC1XGY8_MELAZ</name>
<reference evidence="1 2" key="1">
    <citation type="journal article" date="2023" name="Science">
        <title>Complex scaffold remodeling in plant triterpene biosynthesis.</title>
        <authorList>
            <person name="De La Pena R."/>
            <person name="Hodgson H."/>
            <person name="Liu J.C."/>
            <person name="Stephenson M.J."/>
            <person name="Martin A.C."/>
            <person name="Owen C."/>
            <person name="Harkess A."/>
            <person name="Leebens-Mack J."/>
            <person name="Jimenez L.E."/>
            <person name="Osbourn A."/>
            <person name="Sattely E.S."/>
        </authorList>
    </citation>
    <scope>NUCLEOTIDE SEQUENCE [LARGE SCALE GENOMIC DNA]</scope>
    <source>
        <strain evidence="2">cv. JPN11</strain>
        <tissue evidence="1">Leaf</tissue>
    </source>
</reference>
<protein>
    <submittedName>
        <fullName evidence="1">Cysteine-rich receptor-like protein kinase 19</fullName>
    </submittedName>
</protein>
<dbReference type="EMBL" id="CM051403">
    <property type="protein sequence ID" value="KAJ4709635.1"/>
    <property type="molecule type" value="Genomic_DNA"/>
</dbReference>